<gene>
    <name evidence="2" type="ORF">PEVE_00027588</name>
</gene>
<feature type="signal peptide" evidence="1">
    <location>
        <begin position="1"/>
        <end position="22"/>
    </location>
</feature>
<feature type="chain" id="PRO_5045240080" description="Secreted protein" evidence="1">
    <location>
        <begin position="23"/>
        <end position="67"/>
    </location>
</feature>
<evidence type="ECO:0000313" key="3">
    <source>
        <dbReference type="Proteomes" id="UP001159427"/>
    </source>
</evidence>
<keyword evidence="1" id="KW-0732">Signal</keyword>
<evidence type="ECO:0000313" key="2">
    <source>
        <dbReference type="EMBL" id="CAH3016252.1"/>
    </source>
</evidence>
<sequence>MIALLYFCSLFLLLSWKQVSTCSQVQGPCRELAFPSFLFFANKRLLNHRIRVLQVQDLDECELRCYH</sequence>
<proteinExistence type="predicted"/>
<dbReference type="Proteomes" id="UP001159427">
    <property type="component" value="Unassembled WGS sequence"/>
</dbReference>
<organism evidence="2 3">
    <name type="scientific">Porites evermanni</name>
    <dbReference type="NCBI Taxonomy" id="104178"/>
    <lineage>
        <taxon>Eukaryota</taxon>
        <taxon>Metazoa</taxon>
        <taxon>Cnidaria</taxon>
        <taxon>Anthozoa</taxon>
        <taxon>Hexacorallia</taxon>
        <taxon>Scleractinia</taxon>
        <taxon>Fungiina</taxon>
        <taxon>Poritidae</taxon>
        <taxon>Porites</taxon>
    </lineage>
</organism>
<dbReference type="EMBL" id="CALNXI010000038">
    <property type="protein sequence ID" value="CAH3016252.1"/>
    <property type="molecule type" value="Genomic_DNA"/>
</dbReference>
<comment type="caution">
    <text evidence="2">The sequence shown here is derived from an EMBL/GenBank/DDBJ whole genome shotgun (WGS) entry which is preliminary data.</text>
</comment>
<evidence type="ECO:0008006" key="4">
    <source>
        <dbReference type="Google" id="ProtNLM"/>
    </source>
</evidence>
<accession>A0ABN8LGP3</accession>
<reference evidence="2 3" key="1">
    <citation type="submission" date="2022-05" db="EMBL/GenBank/DDBJ databases">
        <authorList>
            <consortium name="Genoscope - CEA"/>
            <person name="William W."/>
        </authorList>
    </citation>
    <scope>NUCLEOTIDE SEQUENCE [LARGE SCALE GENOMIC DNA]</scope>
</reference>
<keyword evidence="3" id="KW-1185">Reference proteome</keyword>
<protein>
    <recommendedName>
        <fullName evidence="4">Secreted protein</fullName>
    </recommendedName>
</protein>
<name>A0ABN8LGP3_9CNID</name>
<feature type="non-terminal residue" evidence="2">
    <location>
        <position position="67"/>
    </location>
</feature>
<evidence type="ECO:0000256" key="1">
    <source>
        <dbReference type="SAM" id="SignalP"/>
    </source>
</evidence>